<dbReference type="RefSeq" id="WP_065789838.1">
    <property type="nucleotide sequence ID" value="NZ_MAUJ01000001.1"/>
</dbReference>
<protein>
    <recommendedName>
        <fullName evidence="3">YCII-related domain-containing protein</fullName>
    </recommendedName>
</protein>
<sequence length="95" mass="10460">MFIVKLKFSDNKSLAKDYMEGHKAWLQTWFEKGVFILSGSIKPSGGGAIIAIGVGQMELESIIAEDPFVIEGVVKPEITELAVSKSDERLSFLLE</sequence>
<dbReference type="SUPFAM" id="SSF54909">
    <property type="entry name" value="Dimeric alpha+beta barrel"/>
    <property type="match status" value="1"/>
</dbReference>
<dbReference type="Proteomes" id="UP000093366">
    <property type="component" value="Unassembled WGS sequence"/>
</dbReference>
<name>A0A1C0TWY3_9GAMM</name>
<dbReference type="OrthoDB" id="9814407at2"/>
<proteinExistence type="predicted"/>
<evidence type="ECO:0000313" key="2">
    <source>
        <dbReference type="Proteomes" id="UP000093366"/>
    </source>
</evidence>
<comment type="caution">
    <text evidence="1">The sequence shown here is derived from an EMBL/GenBank/DDBJ whole genome shotgun (WGS) entry which is preliminary data.</text>
</comment>
<dbReference type="InterPro" id="IPR011008">
    <property type="entry name" value="Dimeric_a/b-barrel"/>
</dbReference>
<evidence type="ECO:0008006" key="3">
    <source>
        <dbReference type="Google" id="ProtNLM"/>
    </source>
</evidence>
<reference evidence="2" key="1">
    <citation type="submission" date="2016-07" db="EMBL/GenBank/DDBJ databases">
        <authorList>
            <person name="Florea S."/>
            <person name="Webb J.S."/>
            <person name="Jaromczyk J."/>
            <person name="Schardl C.L."/>
        </authorList>
    </citation>
    <scope>NUCLEOTIDE SEQUENCE [LARGE SCALE GENOMIC DNA]</scope>
    <source>
        <strain evidence="2">IPB1</strain>
    </source>
</reference>
<dbReference type="PANTHER" id="PTHR37828">
    <property type="entry name" value="GSR2449 PROTEIN"/>
    <property type="match status" value="1"/>
</dbReference>
<accession>A0A1C0TWY3</accession>
<dbReference type="AlphaFoldDB" id="A0A1C0TWY3"/>
<dbReference type="EMBL" id="MAUJ01000001">
    <property type="protein sequence ID" value="OCQ23828.1"/>
    <property type="molecule type" value="Genomic_DNA"/>
</dbReference>
<organism evidence="1 2">
    <name type="scientific">Pseudoalteromonas luteoviolacea</name>
    <dbReference type="NCBI Taxonomy" id="43657"/>
    <lineage>
        <taxon>Bacteria</taxon>
        <taxon>Pseudomonadati</taxon>
        <taxon>Pseudomonadota</taxon>
        <taxon>Gammaproteobacteria</taxon>
        <taxon>Alteromonadales</taxon>
        <taxon>Pseudoalteromonadaceae</taxon>
        <taxon>Pseudoalteromonas</taxon>
    </lineage>
</organism>
<dbReference type="PANTHER" id="PTHR37828:SF1">
    <property type="entry name" value="YCII-RELATED DOMAIN-CONTAINING PROTEIN"/>
    <property type="match status" value="1"/>
</dbReference>
<evidence type="ECO:0000313" key="1">
    <source>
        <dbReference type="EMBL" id="OCQ23828.1"/>
    </source>
</evidence>
<gene>
    <name evidence="1" type="ORF">A7985_07780</name>
</gene>